<dbReference type="OrthoDB" id="10354358at2759"/>
<gene>
    <name evidence="2" type="ORF">J1N35_002724</name>
</gene>
<dbReference type="EMBL" id="JAIQCV010000001">
    <property type="protein sequence ID" value="KAH1131346.1"/>
    <property type="molecule type" value="Genomic_DNA"/>
</dbReference>
<reference evidence="2 3" key="1">
    <citation type="journal article" date="2021" name="Plant Biotechnol. J.">
        <title>Multi-omics assisted identification of the key and species-specific regulatory components of drought-tolerant mechanisms in Gossypium stocksii.</title>
        <authorList>
            <person name="Yu D."/>
            <person name="Ke L."/>
            <person name="Zhang D."/>
            <person name="Wu Y."/>
            <person name="Sun Y."/>
            <person name="Mei J."/>
            <person name="Sun J."/>
            <person name="Sun Y."/>
        </authorList>
    </citation>
    <scope>NUCLEOTIDE SEQUENCE [LARGE SCALE GENOMIC DNA]</scope>
    <source>
        <strain evidence="3">cv. E1</strain>
        <tissue evidence="2">Leaf</tissue>
    </source>
</reference>
<keyword evidence="3" id="KW-1185">Reference proteome</keyword>
<dbReference type="AlphaFoldDB" id="A0A9D3WN87"/>
<protein>
    <submittedName>
        <fullName evidence="2">Uncharacterized protein</fullName>
    </submittedName>
</protein>
<proteinExistence type="predicted"/>
<organism evidence="2 3">
    <name type="scientific">Gossypium stocksii</name>
    <dbReference type="NCBI Taxonomy" id="47602"/>
    <lineage>
        <taxon>Eukaryota</taxon>
        <taxon>Viridiplantae</taxon>
        <taxon>Streptophyta</taxon>
        <taxon>Embryophyta</taxon>
        <taxon>Tracheophyta</taxon>
        <taxon>Spermatophyta</taxon>
        <taxon>Magnoliopsida</taxon>
        <taxon>eudicotyledons</taxon>
        <taxon>Gunneridae</taxon>
        <taxon>Pentapetalae</taxon>
        <taxon>rosids</taxon>
        <taxon>malvids</taxon>
        <taxon>Malvales</taxon>
        <taxon>Malvaceae</taxon>
        <taxon>Malvoideae</taxon>
        <taxon>Gossypium</taxon>
    </lineage>
</organism>
<feature type="compositionally biased region" description="Basic and acidic residues" evidence="1">
    <location>
        <begin position="1"/>
        <end position="10"/>
    </location>
</feature>
<evidence type="ECO:0000256" key="1">
    <source>
        <dbReference type="SAM" id="MobiDB-lite"/>
    </source>
</evidence>
<feature type="region of interest" description="Disordered" evidence="1">
    <location>
        <begin position="1"/>
        <end position="42"/>
    </location>
</feature>
<sequence length="77" mass="8820">MKESAEHEGCDDGDPSIEPTKKARLRGFEESRDVDMETTKEARKPFSWKDRLIGTGLYQIEKSPNVAEAEEDEDFEL</sequence>
<evidence type="ECO:0000313" key="3">
    <source>
        <dbReference type="Proteomes" id="UP000828251"/>
    </source>
</evidence>
<name>A0A9D3WN87_9ROSI</name>
<evidence type="ECO:0000313" key="2">
    <source>
        <dbReference type="EMBL" id="KAH1131346.1"/>
    </source>
</evidence>
<feature type="compositionally biased region" description="Basic and acidic residues" evidence="1">
    <location>
        <begin position="26"/>
        <end position="42"/>
    </location>
</feature>
<comment type="caution">
    <text evidence="2">The sequence shown here is derived from an EMBL/GenBank/DDBJ whole genome shotgun (WGS) entry which is preliminary data.</text>
</comment>
<accession>A0A9D3WN87</accession>
<dbReference type="Proteomes" id="UP000828251">
    <property type="component" value="Unassembled WGS sequence"/>
</dbReference>